<organism evidence="1">
    <name type="scientific">Siphoviridae sp. ctNxi14</name>
    <dbReference type="NCBI Taxonomy" id="2825475"/>
    <lineage>
        <taxon>Viruses</taxon>
        <taxon>Duplodnaviria</taxon>
        <taxon>Heunggongvirae</taxon>
        <taxon>Uroviricota</taxon>
        <taxon>Caudoviricetes</taxon>
    </lineage>
</organism>
<sequence length="43" mass="4934">MANSRKSACKALCTVLWRVRYNCTYGIKAVVNACMWLYCSRAK</sequence>
<reference evidence="1" key="1">
    <citation type="journal article" date="2021" name="Proc. Natl. Acad. Sci. U.S.A.">
        <title>A Catalog of Tens of Thousands of Viruses from Human Metagenomes Reveals Hidden Associations with Chronic Diseases.</title>
        <authorList>
            <person name="Tisza M.J."/>
            <person name="Buck C.B."/>
        </authorList>
    </citation>
    <scope>NUCLEOTIDE SEQUENCE</scope>
    <source>
        <strain evidence="1">CtNxi14</strain>
    </source>
</reference>
<accession>A0A8S5VHJ4</accession>
<dbReference type="EMBL" id="BK016266">
    <property type="protein sequence ID" value="DAG06180.1"/>
    <property type="molecule type" value="Genomic_DNA"/>
</dbReference>
<protein>
    <submittedName>
        <fullName evidence="1">Uncharacterized protein</fullName>
    </submittedName>
</protein>
<proteinExistence type="predicted"/>
<name>A0A8S5VHJ4_9CAUD</name>
<evidence type="ECO:0000313" key="1">
    <source>
        <dbReference type="EMBL" id="DAG06180.1"/>
    </source>
</evidence>